<name>A0A381P4R9_9ZZZZ</name>
<keyword evidence="1" id="KW-1133">Transmembrane helix</keyword>
<organism evidence="2">
    <name type="scientific">marine metagenome</name>
    <dbReference type="NCBI Taxonomy" id="408172"/>
    <lineage>
        <taxon>unclassified sequences</taxon>
        <taxon>metagenomes</taxon>
        <taxon>ecological metagenomes</taxon>
    </lineage>
</organism>
<dbReference type="EMBL" id="UINC01000836">
    <property type="protein sequence ID" value="SUZ61932.1"/>
    <property type="molecule type" value="Genomic_DNA"/>
</dbReference>
<protein>
    <recommendedName>
        <fullName evidence="3">Phosphatidic acid phosphatase type 2/haloperoxidase domain-containing protein</fullName>
    </recommendedName>
</protein>
<feature type="transmembrane region" description="Helical" evidence="1">
    <location>
        <begin position="170"/>
        <end position="192"/>
    </location>
</feature>
<feature type="transmembrane region" description="Helical" evidence="1">
    <location>
        <begin position="39"/>
        <end position="57"/>
    </location>
</feature>
<keyword evidence="1" id="KW-0812">Transmembrane</keyword>
<feature type="transmembrane region" description="Helical" evidence="1">
    <location>
        <begin position="77"/>
        <end position="94"/>
    </location>
</feature>
<feature type="transmembrane region" description="Helical" evidence="1">
    <location>
        <begin position="6"/>
        <end position="27"/>
    </location>
</feature>
<dbReference type="AlphaFoldDB" id="A0A381P4R9"/>
<gene>
    <name evidence="2" type="ORF">METZ01_LOCUS14786</name>
</gene>
<evidence type="ECO:0008006" key="3">
    <source>
        <dbReference type="Google" id="ProtNLM"/>
    </source>
</evidence>
<evidence type="ECO:0000256" key="1">
    <source>
        <dbReference type="SAM" id="Phobius"/>
    </source>
</evidence>
<sequence length="193" mass="22035">MLNNIGSILSYILHPMIVSTFTFWFIIYQTMSTIDNRDLIFFLSFFFSTVLPVVAVLYLKNQGLIKDLDASNRKERLLPMAFGALFFLIGFIILRKINSPIIIQGIMFCSLINTIIVWLITNHWKISIHTLSVSSGVTIFWLLDYKYFFPMLLILSLTAVSRLITNSHTLSQTIAGIIIGIISTYAQLVLLFI</sequence>
<keyword evidence="1" id="KW-0472">Membrane</keyword>
<reference evidence="2" key="1">
    <citation type="submission" date="2018-05" db="EMBL/GenBank/DDBJ databases">
        <authorList>
            <person name="Lanie J.A."/>
            <person name="Ng W.-L."/>
            <person name="Kazmierczak K.M."/>
            <person name="Andrzejewski T.M."/>
            <person name="Davidsen T.M."/>
            <person name="Wayne K.J."/>
            <person name="Tettelin H."/>
            <person name="Glass J.I."/>
            <person name="Rusch D."/>
            <person name="Podicherti R."/>
            <person name="Tsui H.-C.T."/>
            <person name="Winkler M.E."/>
        </authorList>
    </citation>
    <scope>NUCLEOTIDE SEQUENCE</scope>
</reference>
<evidence type="ECO:0000313" key="2">
    <source>
        <dbReference type="EMBL" id="SUZ61932.1"/>
    </source>
</evidence>
<proteinExistence type="predicted"/>
<accession>A0A381P4R9</accession>
<feature type="transmembrane region" description="Helical" evidence="1">
    <location>
        <begin position="101"/>
        <end position="120"/>
    </location>
</feature>